<dbReference type="InterPro" id="IPR020583">
    <property type="entry name" value="Inositol_monoP_metal-BS"/>
</dbReference>
<protein>
    <recommendedName>
        <fullName evidence="7">Inositol-1-monophosphatase</fullName>
        <ecNumber evidence="7">3.1.3.25</ecNumber>
    </recommendedName>
</protein>
<dbReference type="InterPro" id="IPR033942">
    <property type="entry name" value="IMPase"/>
</dbReference>
<proteinExistence type="inferred from homology"/>
<dbReference type="InterPro" id="IPR000760">
    <property type="entry name" value="Inositol_monophosphatase-like"/>
</dbReference>
<evidence type="ECO:0000256" key="1">
    <source>
        <dbReference type="ARBA" id="ARBA00001033"/>
    </source>
</evidence>
<evidence type="ECO:0000256" key="5">
    <source>
        <dbReference type="ARBA" id="ARBA00022801"/>
    </source>
</evidence>
<dbReference type="Pfam" id="PF00459">
    <property type="entry name" value="Inositol_P"/>
    <property type="match status" value="1"/>
</dbReference>
<comment type="cofactor">
    <cofactor evidence="2 7">
        <name>Mg(2+)</name>
        <dbReference type="ChEBI" id="CHEBI:18420"/>
    </cofactor>
</comment>
<keyword evidence="6 7" id="KW-0460">Magnesium</keyword>
<evidence type="ECO:0000256" key="4">
    <source>
        <dbReference type="ARBA" id="ARBA00022723"/>
    </source>
</evidence>
<evidence type="ECO:0000256" key="7">
    <source>
        <dbReference type="RuleBase" id="RU364068"/>
    </source>
</evidence>
<dbReference type="PANTHER" id="PTHR20854">
    <property type="entry name" value="INOSITOL MONOPHOSPHATASE"/>
    <property type="match status" value="1"/>
</dbReference>
<organism evidence="8 9">
    <name type="scientific">Kribbella koreensis</name>
    <dbReference type="NCBI Taxonomy" id="57909"/>
    <lineage>
        <taxon>Bacteria</taxon>
        <taxon>Bacillati</taxon>
        <taxon>Actinomycetota</taxon>
        <taxon>Actinomycetes</taxon>
        <taxon>Propionibacteriales</taxon>
        <taxon>Kribbellaceae</taxon>
        <taxon>Kribbella</taxon>
    </lineage>
</organism>
<dbReference type="SUPFAM" id="SSF56655">
    <property type="entry name" value="Carbohydrate phosphatase"/>
    <property type="match status" value="1"/>
</dbReference>
<sequence length="268" mass="27837">MPSEAVALSQELSATAAEAARLVADDLRTAFRGGMDVEFKRDKHDPVTVHDRRAEEAISELLTKRFPDSTVVGEEDGAHQGSGEVTWYVDPIDGTANFARGLAFFCTSIGAVLDGRIVAGAILDPMAGNLFTADLSGASLNGNLIRSSGPGEEAEATILSGYPSARDVVQDGPAGLAAYGGLVTAYGTLRRPGSAALSLAHVAAGWADAAVGFSVNAWDICAGQLLVQQAGGTYLPFGASGWNQPHYAAYTPDLDPAGLKHFLAAFQK</sequence>
<dbReference type="EC" id="3.1.3.25" evidence="7"/>
<dbReference type="PRINTS" id="PR00377">
    <property type="entry name" value="IMPHPHTASES"/>
</dbReference>
<evidence type="ECO:0000313" key="9">
    <source>
        <dbReference type="Proteomes" id="UP001500542"/>
    </source>
</evidence>
<dbReference type="Proteomes" id="UP001500542">
    <property type="component" value="Unassembled WGS sequence"/>
</dbReference>
<dbReference type="PANTHER" id="PTHR20854:SF4">
    <property type="entry name" value="INOSITOL-1-MONOPHOSPHATASE-RELATED"/>
    <property type="match status" value="1"/>
</dbReference>
<dbReference type="CDD" id="cd01639">
    <property type="entry name" value="IMPase"/>
    <property type="match status" value="1"/>
</dbReference>
<evidence type="ECO:0000256" key="2">
    <source>
        <dbReference type="ARBA" id="ARBA00001946"/>
    </source>
</evidence>
<dbReference type="Gene3D" id="3.30.540.10">
    <property type="entry name" value="Fructose-1,6-Bisphosphatase, subunit A, domain 1"/>
    <property type="match status" value="1"/>
</dbReference>
<dbReference type="EMBL" id="BAAAHK010000019">
    <property type="protein sequence ID" value="GAA0958123.1"/>
    <property type="molecule type" value="Genomic_DNA"/>
</dbReference>
<name>A0ABP4C4M9_9ACTN</name>
<evidence type="ECO:0000256" key="6">
    <source>
        <dbReference type="ARBA" id="ARBA00022842"/>
    </source>
</evidence>
<dbReference type="PROSITE" id="PS00630">
    <property type="entry name" value="IMP_2"/>
    <property type="match status" value="1"/>
</dbReference>
<reference evidence="9" key="1">
    <citation type="journal article" date="2019" name="Int. J. Syst. Evol. Microbiol.">
        <title>The Global Catalogue of Microorganisms (GCM) 10K type strain sequencing project: providing services to taxonomists for standard genome sequencing and annotation.</title>
        <authorList>
            <consortium name="The Broad Institute Genomics Platform"/>
            <consortium name="The Broad Institute Genome Sequencing Center for Infectious Disease"/>
            <person name="Wu L."/>
            <person name="Ma J."/>
        </authorList>
    </citation>
    <scope>NUCLEOTIDE SEQUENCE [LARGE SCALE GENOMIC DNA]</scope>
    <source>
        <strain evidence="9">JCM 10977</strain>
    </source>
</reference>
<dbReference type="Gene3D" id="3.40.190.80">
    <property type="match status" value="1"/>
</dbReference>
<keyword evidence="9" id="KW-1185">Reference proteome</keyword>
<comment type="caution">
    <text evidence="8">The sequence shown here is derived from an EMBL/GenBank/DDBJ whole genome shotgun (WGS) entry which is preliminary data.</text>
</comment>
<dbReference type="RefSeq" id="WP_343980460.1">
    <property type="nucleotide sequence ID" value="NZ_BAAAHK010000019.1"/>
</dbReference>
<accession>A0ABP4C4M9</accession>
<dbReference type="InterPro" id="IPR020550">
    <property type="entry name" value="Inositol_monophosphatase_CS"/>
</dbReference>
<dbReference type="PROSITE" id="PS00629">
    <property type="entry name" value="IMP_1"/>
    <property type="match status" value="1"/>
</dbReference>
<keyword evidence="5 7" id="KW-0378">Hydrolase</keyword>
<evidence type="ECO:0000256" key="3">
    <source>
        <dbReference type="ARBA" id="ARBA00009759"/>
    </source>
</evidence>
<evidence type="ECO:0000313" key="8">
    <source>
        <dbReference type="EMBL" id="GAA0958123.1"/>
    </source>
</evidence>
<keyword evidence="4 7" id="KW-0479">Metal-binding</keyword>
<gene>
    <name evidence="8" type="ORF">GCM10009554_69890</name>
</gene>
<comment type="catalytic activity">
    <reaction evidence="1 7">
        <text>a myo-inositol phosphate + H2O = myo-inositol + phosphate</text>
        <dbReference type="Rhea" id="RHEA:24056"/>
        <dbReference type="ChEBI" id="CHEBI:15377"/>
        <dbReference type="ChEBI" id="CHEBI:17268"/>
        <dbReference type="ChEBI" id="CHEBI:43474"/>
        <dbReference type="ChEBI" id="CHEBI:84139"/>
        <dbReference type="EC" id="3.1.3.25"/>
    </reaction>
</comment>
<comment type="similarity">
    <text evidence="3 7">Belongs to the inositol monophosphatase superfamily.</text>
</comment>